<evidence type="ECO:0000313" key="2">
    <source>
        <dbReference type="Proteomes" id="UP000789375"/>
    </source>
</evidence>
<reference evidence="1" key="1">
    <citation type="submission" date="2021-06" db="EMBL/GenBank/DDBJ databases">
        <authorList>
            <person name="Kallberg Y."/>
            <person name="Tangrot J."/>
            <person name="Rosling A."/>
        </authorList>
    </citation>
    <scope>NUCLEOTIDE SEQUENCE</scope>
    <source>
        <strain evidence="1">87-6 pot B 2015</strain>
    </source>
</reference>
<organism evidence="1 2">
    <name type="scientific">Funneliformis mosseae</name>
    <name type="common">Endomycorrhizal fungus</name>
    <name type="synonym">Glomus mosseae</name>
    <dbReference type="NCBI Taxonomy" id="27381"/>
    <lineage>
        <taxon>Eukaryota</taxon>
        <taxon>Fungi</taxon>
        <taxon>Fungi incertae sedis</taxon>
        <taxon>Mucoromycota</taxon>
        <taxon>Glomeromycotina</taxon>
        <taxon>Glomeromycetes</taxon>
        <taxon>Glomerales</taxon>
        <taxon>Glomeraceae</taxon>
        <taxon>Funneliformis</taxon>
    </lineage>
</organism>
<name>A0A9N9D198_FUNMO</name>
<protein>
    <submittedName>
        <fullName evidence="1">12967_t:CDS:1</fullName>
    </submittedName>
</protein>
<keyword evidence="2" id="KW-1185">Reference proteome</keyword>
<accession>A0A9N9D198</accession>
<dbReference type="AlphaFoldDB" id="A0A9N9D198"/>
<comment type="caution">
    <text evidence="1">The sequence shown here is derived from an EMBL/GenBank/DDBJ whole genome shotgun (WGS) entry which is preliminary data.</text>
</comment>
<evidence type="ECO:0000313" key="1">
    <source>
        <dbReference type="EMBL" id="CAG8619348.1"/>
    </source>
</evidence>
<dbReference type="EMBL" id="CAJVPP010003050">
    <property type="protein sequence ID" value="CAG8619348.1"/>
    <property type="molecule type" value="Genomic_DNA"/>
</dbReference>
<sequence length="43" mass="5212">MKKIIWKPEIISLFNLKILGRDWNQSKFRSHVDNTGMEHSIYH</sequence>
<proteinExistence type="predicted"/>
<gene>
    <name evidence="1" type="ORF">FMOSSE_LOCUS9896</name>
</gene>
<dbReference type="Proteomes" id="UP000789375">
    <property type="component" value="Unassembled WGS sequence"/>
</dbReference>